<sequence>MVEATVESTQMEHNLSSESKSIQSFVPGVKEKPQDNLQRHDTNSSHLSHLSHLSVVSSNHMLERHYTQQSAVEDELLIHYVPSPTFDEISKGRKIMLVISMALTQLLSQAVMSQTVVPSNFIAKSFGVADDAGEISWMTAAYSLSMGTFILISGRFGDLLGYKFVYVSSYIVLCLFSLLAGISYYSGSVEFFDICRAFQGLAFSASVPNALGILGHYFPDGPEKNMAFAVFAGVAPGGFVIGALFDALFAQLTNWRWIFYVTCIVSLCVAFTSFMVIPSKIGSRPKKIEFSMFDPWGSVTCVTGLVLVNFALNHGPVVGWETVYVYVLLIVGVLFLVLCGFIERKARFPLVPPLNTEVLFTLSCIALGWSSFGIWLFYTFKFAYEVLNLPIAVAAVQFIPAAFSGMCAGITTAKVLPLVPTSLVMLVSMCCFEGGILLSGLRPRGQIYWAQKFPSMIIAACGMDSSFPSGIMILSNALPKRHQGLAASLVNVVVNYSISIGLGIAGTVEYYTAKHGHSPFEVIRDAFYTGMGLSGCGIVVALIFCSYQFYRSHHQKNVFNEVA</sequence>
<accession>A0ACB5SYC0</accession>
<protein>
    <submittedName>
        <fullName evidence="1">Unnamed protein product</fullName>
    </submittedName>
</protein>
<proteinExistence type="predicted"/>
<name>A0ACB5SYC0_AMBMO</name>
<evidence type="ECO:0000313" key="1">
    <source>
        <dbReference type="EMBL" id="GME76307.1"/>
    </source>
</evidence>
<reference evidence="1" key="1">
    <citation type="submission" date="2023-04" db="EMBL/GenBank/DDBJ databases">
        <title>Ambrosiozyma monospora NBRC 10751.</title>
        <authorList>
            <person name="Ichikawa N."/>
            <person name="Sato H."/>
            <person name="Tonouchi N."/>
        </authorList>
    </citation>
    <scope>NUCLEOTIDE SEQUENCE</scope>
    <source>
        <strain evidence="1">NBRC 10751</strain>
    </source>
</reference>
<evidence type="ECO:0000313" key="2">
    <source>
        <dbReference type="Proteomes" id="UP001165064"/>
    </source>
</evidence>
<organism evidence="1 2">
    <name type="scientific">Ambrosiozyma monospora</name>
    <name type="common">Yeast</name>
    <name type="synonym">Endomycopsis monosporus</name>
    <dbReference type="NCBI Taxonomy" id="43982"/>
    <lineage>
        <taxon>Eukaryota</taxon>
        <taxon>Fungi</taxon>
        <taxon>Dikarya</taxon>
        <taxon>Ascomycota</taxon>
        <taxon>Saccharomycotina</taxon>
        <taxon>Pichiomycetes</taxon>
        <taxon>Pichiales</taxon>
        <taxon>Pichiaceae</taxon>
        <taxon>Ambrosiozyma</taxon>
    </lineage>
</organism>
<dbReference type="EMBL" id="BSXS01001481">
    <property type="protein sequence ID" value="GME76307.1"/>
    <property type="molecule type" value="Genomic_DNA"/>
</dbReference>
<keyword evidence="2" id="KW-1185">Reference proteome</keyword>
<comment type="caution">
    <text evidence="1">The sequence shown here is derived from an EMBL/GenBank/DDBJ whole genome shotgun (WGS) entry which is preliminary data.</text>
</comment>
<gene>
    <name evidence="1" type="ORF">Amon02_000254200</name>
</gene>
<dbReference type="Proteomes" id="UP001165064">
    <property type="component" value="Unassembled WGS sequence"/>
</dbReference>